<reference evidence="5" key="2">
    <citation type="journal article" date="2022" name="Res Sq">
        <title>Evolution of multicellular longitudinally dividing oral cavity symbionts (Neisseriaceae).</title>
        <authorList>
            <person name="Nyongesa S."/>
            <person name="Weber P."/>
            <person name="Bernet E."/>
            <person name="Pullido F."/>
            <person name="Nieckarz M."/>
            <person name="Delaby M."/>
            <person name="Nieves C."/>
            <person name="Viehboeck T."/>
            <person name="Krause N."/>
            <person name="Rivera-Millot A."/>
            <person name="Nakamura A."/>
            <person name="Vischer N."/>
            <person name="VanNieuwenhze M."/>
            <person name="Brun Y."/>
            <person name="Cava F."/>
            <person name="Bulgheresi S."/>
            <person name="Veyrier F."/>
        </authorList>
    </citation>
    <scope>NUCLEOTIDE SEQUENCE</scope>
    <source>
        <strain evidence="5">1258/02</strain>
    </source>
</reference>
<sequence>MKPLNLLASCLAALSLAACSSSGSSSPGVAGNANPGTGGGNIGTSPGGGGNGNGNTTPTNPGNGSGNDIPTGPGAGNANPGTGGGNIGTSPTDGGNGSTTPTNPGNGNGNDIPTGPGAGNANPGTGGGNIGTSPTDGGNGSTTPTNPGNGNGNDIPTGPGAGNANPTPTDPTPAPDPDLSDVQGNLLRTLVDKEWESVESSDVKYEQRHKPLQSDNINTVLLDGEKITLIPACYFSGQGCVAGMAGPDYRRIDPKDDENKAVTDHSKMYYNWRRNRDGEPIQKTVASKHLNYARYGWVYFYPPDDDRDYVGREYFFAHGQPTELAGKDAMPVEGKAVYRGYALVSYGSSPTSFAPSRYDARFNVDFGAKTLSGNLKADKEDYMSSVEFKAKINGNTFSGDTAYFDKSSNYNVGVYTEGGFYGPQAQELSGVFSGRAAGIWDFPTFKGSFGASKQ</sequence>
<feature type="signal peptide" evidence="3">
    <location>
        <begin position="1"/>
        <end position="17"/>
    </location>
</feature>
<dbReference type="InterPro" id="IPR011250">
    <property type="entry name" value="OMP/PagP_B-barrel"/>
</dbReference>
<evidence type="ECO:0000313" key="5">
    <source>
        <dbReference type="EMBL" id="UOO79699.1"/>
    </source>
</evidence>
<feature type="region of interest" description="Disordered" evidence="2">
    <location>
        <begin position="19"/>
        <end position="182"/>
    </location>
</feature>
<evidence type="ECO:0000313" key="6">
    <source>
        <dbReference type="Proteomes" id="UP000829756"/>
    </source>
</evidence>
<proteinExistence type="predicted"/>
<feature type="domain" description="Transferrin-binding protein B C-lobe/N-lobe beta-barrel" evidence="4">
    <location>
        <begin position="330"/>
        <end position="453"/>
    </location>
</feature>
<name>A0AAE9GVD3_9NEIS</name>
<feature type="compositionally biased region" description="Low complexity" evidence="2">
    <location>
        <begin position="54"/>
        <end position="80"/>
    </location>
</feature>
<keyword evidence="3" id="KW-0732">Signal</keyword>
<evidence type="ECO:0000256" key="2">
    <source>
        <dbReference type="SAM" id="MobiDB-lite"/>
    </source>
</evidence>
<evidence type="ECO:0000256" key="1">
    <source>
        <dbReference type="ARBA" id="ARBA00004442"/>
    </source>
</evidence>
<dbReference type="Pfam" id="PF01298">
    <property type="entry name" value="TbpB_B_D"/>
    <property type="match status" value="1"/>
</dbReference>
<feature type="compositionally biased region" description="Low complexity" evidence="2">
    <location>
        <begin position="88"/>
        <end position="123"/>
    </location>
</feature>
<evidence type="ECO:0000259" key="4">
    <source>
        <dbReference type="Pfam" id="PF01298"/>
    </source>
</evidence>
<dbReference type="AlphaFoldDB" id="A0AAE9GVD3"/>
<dbReference type="Proteomes" id="UP000829756">
    <property type="component" value="Chromosome"/>
</dbReference>
<dbReference type="PROSITE" id="PS51257">
    <property type="entry name" value="PROKAR_LIPOPROTEIN"/>
    <property type="match status" value="1"/>
</dbReference>
<reference evidence="5" key="1">
    <citation type="submission" date="2021-12" db="EMBL/GenBank/DDBJ databases">
        <authorList>
            <person name="Veyrier F.J."/>
        </authorList>
    </citation>
    <scope>NUCLEOTIDE SEQUENCE</scope>
    <source>
        <strain evidence="5">1258/02</strain>
    </source>
</reference>
<gene>
    <name evidence="5" type="ORF">LVJ78_01315</name>
</gene>
<feature type="compositionally biased region" description="Gly residues" evidence="2">
    <location>
        <begin position="36"/>
        <end position="53"/>
    </location>
</feature>
<feature type="compositionally biased region" description="Low complexity" evidence="2">
    <location>
        <begin position="19"/>
        <end position="35"/>
    </location>
</feature>
<feature type="compositionally biased region" description="Low complexity" evidence="2">
    <location>
        <begin position="131"/>
        <end position="167"/>
    </location>
</feature>
<organism evidence="5 6">
    <name type="scientific">Uruburuella suis</name>
    <dbReference type="NCBI Taxonomy" id="252130"/>
    <lineage>
        <taxon>Bacteria</taxon>
        <taxon>Pseudomonadati</taxon>
        <taxon>Pseudomonadota</taxon>
        <taxon>Betaproteobacteria</taxon>
        <taxon>Neisseriales</taxon>
        <taxon>Neisseriaceae</taxon>
        <taxon>Uruburuella</taxon>
    </lineage>
</organism>
<feature type="chain" id="PRO_5042161553" evidence="3">
    <location>
        <begin position="18"/>
        <end position="454"/>
    </location>
</feature>
<protein>
    <submittedName>
        <fullName evidence="5">Transferrin-binding protein-like solute binding protein</fullName>
    </submittedName>
</protein>
<dbReference type="GO" id="GO:0009279">
    <property type="term" value="C:cell outer membrane"/>
    <property type="evidence" value="ECO:0007669"/>
    <property type="project" value="UniProtKB-SubCell"/>
</dbReference>
<dbReference type="InterPro" id="IPR001677">
    <property type="entry name" value="TbpB_B_D"/>
</dbReference>
<accession>A0AAE9GVD3</accession>
<dbReference type="RefSeq" id="WP_244802589.1">
    <property type="nucleotide sequence ID" value="NZ_CP091507.1"/>
</dbReference>
<dbReference type="EMBL" id="CP091507">
    <property type="protein sequence ID" value="UOO79699.1"/>
    <property type="molecule type" value="Genomic_DNA"/>
</dbReference>
<dbReference type="KEGG" id="usu:LVJ78_01315"/>
<comment type="subcellular location">
    <subcellularLocation>
        <location evidence="1">Cell outer membrane</location>
    </subcellularLocation>
</comment>
<evidence type="ECO:0000256" key="3">
    <source>
        <dbReference type="SAM" id="SignalP"/>
    </source>
</evidence>
<dbReference type="SUPFAM" id="SSF56925">
    <property type="entry name" value="OMPA-like"/>
    <property type="match status" value="1"/>
</dbReference>
<dbReference type="Gene3D" id="2.40.160.90">
    <property type="match status" value="1"/>
</dbReference>